<keyword evidence="2" id="KW-1185">Reference proteome</keyword>
<dbReference type="AlphaFoldDB" id="A0AAD9USY2"/>
<evidence type="ECO:0000313" key="1">
    <source>
        <dbReference type="EMBL" id="KAK2548480.1"/>
    </source>
</evidence>
<sequence length="110" mass="12552">MGLAIMAQDDSSLLPHVETRFGESPVALVLTEANFETLVDISSVAREGNISETELAYPRFPLKQNADFVFPENLRAIHEALLNFLVVDETMINNIESATWDLFHFLWWRD</sequence>
<evidence type="ECO:0000313" key="2">
    <source>
        <dbReference type="Proteomes" id="UP001249851"/>
    </source>
</evidence>
<protein>
    <submittedName>
        <fullName evidence="1">Uncharacterized protein</fullName>
    </submittedName>
</protein>
<dbReference type="EMBL" id="JARQWQ010000145">
    <property type="protein sequence ID" value="KAK2548480.1"/>
    <property type="molecule type" value="Genomic_DNA"/>
</dbReference>
<comment type="caution">
    <text evidence="1">The sequence shown here is derived from an EMBL/GenBank/DDBJ whole genome shotgun (WGS) entry which is preliminary data.</text>
</comment>
<proteinExistence type="predicted"/>
<dbReference type="Proteomes" id="UP001249851">
    <property type="component" value="Unassembled WGS sequence"/>
</dbReference>
<reference evidence="1" key="2">
    <citation type="journal article" date="2023" name="Science">
        <title>Genomic signatures of disease resistance in endangered staghorn corals.</title>
        <authorList>
            <person name="Vollmer S.V."/>
            <person name="Selwyn J.D."/>
            <person name="Despard B.A."/>
            <person name="Roesel C.L."/>
        </authorList>
    </citation>
    <scope>NUCLEOTIDE SEQUENCE</scope>
    <source>
        <strain evidence="1">K2</strain>
    </source>
</reference>
<name>A0AAD9USY2_ACRCE</name>
<reference evidence="1" key="1">
    <citation type="journal article" date="2023" name="G3 (Bethesda)">
        <title>Whole genome assembly and annotation of the endangered Caribbean coral Acropora cervicornis.</title>
        <authorList>
            <person name="Selwyn J.D."/>
            <person name="Vollmer S.V."/>
        </authorList>
    </citation>
    <scope>NUCLEOTIDE SEQUENCE</scope>
    <source>
        <strain evidence="1">K2</strain>
    </source>
</reference>
<organism evidence="1 2">
    <name type="scientific">Acropora cervicornis</name>
    <name type="common">Staghorn coral</name>
    <dbReference type="NCBI Taxonomy" id="6130"/>
    <lineage>
        <taxon>Eukaryota</taxon>
        <taxon>Metazoa</taxon>
        <taxon>Cnidaria</taxon>
        <taxon>Anthozoa</taxon>
        <taxon>Hexacorallia</taxon>
        <taxon>Scleractinia</taxon>
        <taxon>Astrocoeniina</taxon>
        <taxon>Acroporidae</taxon>
        <taxon>Acropora</taxon>
    </lineage>
</organism>
<gene>
    <name evidence="1" type="ORF">P5673_031261</name>
</gene>
<accession>A0AAD9USY2</accession>